<dbReference type="GO" id="GO:0005737">
    <property type="term" value="C:cytoplasm"/>
    <property type="evidence" value="ECO:0007669"/>
    <property type="project" value="TreeGrafter"/>
</dbReference>
<reference evidence="2" key="1">
    <citation type="journal article" date="2020" name="Fungal Divers.">
        <title>Resolving the Mortierellaceae phylogeny through synthesis of multi-gene phylogenetics and phylogenomics.</title>
        <authorList>
            <person name="Vandepol N."/>
            <person name="Liber J."/>
            <person name="Desiro A."/>
            <person name="Na H."/>
            <person name="Kennedy M."/>
            <person name="Barry K."/>
            <person name="Grigoriev I.V."/>
            <person name="Miller A.N."/>
            <person name="O'Donnell K."/>
            <person name="Stajich J.E."/>
            <person name="Bonito G."/>
        </authorList>
    </citation>
    <scope>NUCLEOTIDE SEQUENCE</scope>
    <source>
        <strain evidence="2">REB-010B</strain>
    </source>
</reference>
<dbReference type="Gene3D" id="3.30.1780.10">
    <property type="entry name" value="ornithine cyclodeaminase, domain 1"/>
    <property type="match status" value="1"/>
</dbReference>
<name>A0A9P6RHS5_9FUNG</name>
<dbReference type="InterPro" id="IPR003462">
    <property type="entry name" value="ODC_Mu_crystall"/>
</dbReference>
<dbReference type="EMBL" id="JAAAIP010000392">
    <property type="protein sequence ID" value="KAG0318056.1"/>
    <property type="molecule type" value="Genomic_DNA"/>
</dbReference>
<dbReference type="Proteomes" id="UP000738325">
    <property type="component" value="Unassembled WGS sequence"/>
</dbReference>
<comment type="caution">
    <text evidence="2">The sequence shown here is derived from an EMBL/GenBank/DDBJ whole genome shotgun (WGS) entry which is preliminary data.</text>
</comment>
<organism evidence="2 3">
    <name type="scientific">Dissophora globulifera</name>
    <dbReference type="NCBI Taxonomy" id="979702"/>
    <lineage>
        <taxon>Eukaryota</taxon>
        <taxon>Fungi</taxon>
        <taxon>Fungi incertae sedis</taxon>
        <taxon>Mucoromycota</taxon>
        <taxon>Mortierellomycotina</taxon>
        <taxon>Mortierellomycetes</taxon>
        <taxon>Mortierellales</taxon>
        <taxon>Mortierellaceae</taxon>
        <taxon>Dissophora</taxon>
    </lineage>
</organism>
<comment type="similarity">
    <text evidence="1">Belongs to the ornithine cyclodeaminase/mu-crystallin family.</text>
</comment>
<dbReference type="SUPFAM" id="SSF51735">
    <property type="entry name" value="NAD(P)-binding Rossmann-fold domains"/>
    <property type="match status" value="1"/>
</dbReference>
<dbReference type="PANTHER" id="PTHR13812">
    <property type="entry name" value="KETIMINE REDUCTASE MU-CRYSTALLIN"/>
    <property type="match status" value="1"/>
</dbReference>
<evidence type="ECO:0000313" key="3">
    <source>
        <dbReference type="Proteomes" id="UP000738325"/>
    </source>
</evidence>
<dbReference type="OrthoDB" id="41492at2759"/>
<dbReference type="Pfam" id="PF02423">
    <property type="entry name" value="OCD_Mu_crystall"/>
    <property type="match status" value="2"/>
</dbReference>
<evidence type="ECO:0000313" key="2">
    <source>
        <dbReference type="EMBL" id="KAG0318056.1"/>
    </source>
</evidence>
<dbReference type="PANTHER" id="PTHR13812:SF19">
    <property type="entry name" value="KETIMINE REDUCTASE MU-CRYSTALLIN"/>
    <property type="match status" value="1"/>
</dbReference>
<keyword evidence="3" id="KW-1185">Reference proteome</keyword>
<accession>A0A9P6RHS5</accession>
<protein>
    <recommendedName>
        <fullName evidence="4">NAD(P)-binding protein</fullName>
    </recommendedName>
</protein>
<dbReference type="Gene3D" id="3.40.50.720">
    <property type="entry name" value="NAD(P)-binding Rossmann-like Domain"/>
    <property type="match status" value="1"/>
</dbReference>
<dbReference type="InterPro" id="IPR023401">
    <property type="entry name" value="ODC_N"/>
</dbReference>
<dbReference type="InterPro" id="IPR036291">
    <property type="entry name" value="NAD(P)-bd_dom_sf"/>
</dbReference>
<dbReference type="AlphaFoldDB" id="A0A9P6RHS5"/>
<evidence type="ECO:0008006" key="4">
    <source>
        <dbReference type="Google" id="ProtNLM"/>
    </source>
</evidence>
<sequence length="393" mass="42456">MPAIRVLSFDHVAAILDGININDVLTSQAKAFHAYSANNTQTPQRETLITPYHRTLIMPARIDTLTSVIKVVSIPHKDSKDGLPGVTIVLDNETGEPKGLVNARLLTPIRTAAASALATRAIFTAKESQRAVPERLTLVVFGSGAQAKAHIQLLIHILPQMRNVIICNRTLPRAQALVDDLQRRYTNTNKSDNEKLNIVAFSMTTGESTGPIYAGSTSSMMSSTSSPQKPTQDPIQAQLRDIVQSADVICTCTNSRQALFPGEWVKPGTHLNMVGSFTPEMHEVDQSLIQRAFTLADAHRECEEEAGEFILAKSQTGDNGILTELGLIHDQDGRLDLASLPKEFSVAALSSSTVKGNKDVTIFKSVGIAAQDVAITAQVLERAEALNLGSCDI</sequence>
<gene>
    <name evidence="2" type="ORF">BGZ99_005908</name>
</gene>
<proteinExistence type="inferred from homology"/>
<dbReference type="PIRSF" id="PIRSF001439">
    <property type="entry name" value="CryM"/>
    <property type="match status" value="1"/>
</dbReference>
<evidence type="ECO:0000256" key="1">
    <source>
        <dbReference type="ARBA" id="ARBA00008903"/>
    </source>
</evidence>